<dbReference type="Proteomes" id="UP001595892">
    <property type="component" value="Unassembled WGS sequence"/>
</dbReference>
<evidence type="ECO:0000259" key="2">
    <source>
        <dbReference type="Pfam" id="PF12727"/>
    </source>
</evidence>
<dbReference type="InterPro" id="IPR036388">
    <property type="entry name" value="WH-like_DNA-bd_sf"/>
</dbReference>
<feature type="domain" description="PBP" evidence="2">
    <location>
        <begin position="143"/>
        <end position="325"/>
    </location>
</feature>
<feature type="domain" description="HTH lysR-type" evidence="1">
    <location>
        <begin position="26"/>
        <end position="84"/>
    </location>
</feature>
<sequence length="363" mass="40413">MYRYRVRLQPEWTLQAPDGTSLPPKLMQLLHGIRETGTLAAACVECGLSYRYAWGVVQQAEALLGAPLLSSTRGRGARLTALGERLVWADRRIAARLSPTFDSLASEIEVELERVLHAPQAPLRIHATHGFAVETLRRFLDRAEMPVDLKYRGSDEVLAARRADGCDIAGMHLPVGELEREILEHYAARLDRTRDRVVHLASRRQGLILAPGNPRGVRALADLLRPDLRVVLRQPGSGTRLLFERLLARQGMDVGRLNACDTQEMTHAAVAAYVASGMADVGFGLETPARRYGLGFVPVLSEHYFFLCDVDALERPHLRAVVATLRSERFRREVNDLPGYDASLCGSVQTLERAFPSARRVLR</sequence>
<proteinExistence type="predicted"/>
<reference evidence="4" key="1">
    <citation type="journal article" date="2019" name="Int. J. Syst. Evol. Microbiol.">
        <title>The Global Catalogue of Microorganisms (GCM) 10K type strain sequencing project: providing services to taxonomists for standard genome sequencing and annotation.</title>
        <authorList>
            <consortium name="The Broad Institute Genomics Platform"/>
            <consortium name="The Broad Institute Genome Sequencing Center for Infectious Disease"/>
            <person name="Wu L."/>
            <person name="Ma J."/>
        </authorList>
    </citation>
    <scope>NUCLEOTIDE SEQUENCE [LARGE SCALE GENOMIC DNA]</scope>
    <source>
        <strain evidence="4">CGMCC 1.13574</strain>
    </source>
</reference>
<dbReference type="Gene3D" id="1.10.10.10">
    <property type="entry name" value="Winged helix-like DNA-binding domain superfamily/Winged helix DNA-binding domain"/>
    <property type="match status" value="1"/>
</dbReference>
<dbReference type="InterPro" id="IPR036390">
    <property type="entry name" value="WH_DNA-bd_sf"/>
</dbReference>
<dbReference type="EMBL" id="JBHSGG010000023">
    <property type="protein sequence ID" value="MFC4728189.1"/>
    <property type="molecule type" value="Genomic_DNA"/>
</dbReference>
<keyword evidence="4" id="KW-1185">Reference proteome</keyword>
<dbReference type="Gene3D" id="3.40.190.10">
    <property type="entry name" value="Periplasmic binding protein-like II"/>
    <property type="match status" value="1"/>
</dbReference>
<dbReference type="InterPro" id="IPR000847">
    <property type="entry name" value="LysR_HTH_N"/>
</dbReference>
<dbReference type="PANTHER" id="PTHR38431">
    <property type="entry name" value="BLL2305 PROTEIN"/>
    <property type="match status" value="1"/>
</dbReference>
<protein>
    <submittedName>
        <fullName evidence="3">Substrate-binding domain-containing protein</fullName>
    </submittedName>
</protein>
<accession>A0ABV9NKS7</accession>
<dbReference type="Pfam" id="PF12727">
    <property type="entry name" value="PBP_like"/>
    <property type="match status" value="1"/>
</dbReference>
<evidence type="ECO:0000313" key="3">
    <source>
        <dbReference type="EMBL" id="MFC4728189.1"/>
    </source>
</evidence>
<comment type="caution">
    <text evidence="3">The sequence shown here is derived from an EMBL/GenBank/DDBJ whole genome shotgun (WGS) entry which is preliminary data.</text>
</comment>
<dbReference type="SUPFAM" id="SSF53850">
    <property type="entry name" value="Periplasmic binding protein-like II"/>
    <property type="match status" value="1"/>
</dbReference>
<evidence type="ECO:0000259" key="1">
    <source>
        <dbReference type="Pfam" id="PF00126"/>
    </source>
</evidence>
<dbReference type="SUPFAM" id="SSF46785">
    <property type="entry name" value="Winged helix' DNA-binding domain"/>
    <property type="match status" value="1"/>
</dbReference>
<organism evidence="3 4">
    <name type="scientific">Coralloluteibacterium thermophilum</name>
    <dbReference type="NCBI Taxonomy" id="2707049"/>
    <lineage>
        <taxon>Bacteria</taxon>
        <taxon>Pseudomonadati</taxon>
        <taxon>Pseudomonadota</taxon>
        <taxon>Gammaproteobacteria</taxon>
        <taxon>Lysobacterales</taxon>
        <taxon>Lysobacteraceae</taxon>
        <taxon>Coralloluteibacterium</taxon>
    </lineage>
</organism>
<dbReference type="Pfam" id="PF00126">
    <property type="entry name" value="HTH_1"/>
    <property type="match status" value="1"/>
</dbReference>
<dbReference type="RefSeq" id="WP_377004214.1">
    <property type="nucleotide sequence ID" value="NZ_JBHSGG010000023.1"/>
</dbReference>
<dbReference type="PANTHER" id="PTHR38431:SF1">
    <property type="entry name" value="BLL2305 PROTEIN"/>
    <property type="match status" value="1"/>
</dbReference>
<evidence type="ECO:0000313" key="4">
    <source>
        <dbReference type="Proteomes" id="UP001595892"/>
    </source>
</evidence>
<gene>
    <name evidence="3" type="ORF">ACFO3Q_08415</name>
</gene>
<name>A0ABV9NKS7_9GAMM</name>
<dbReference type="InterPro" id="IPR024370">
    <property type="entry name" value="PBP_domain"/>
</dbReference>